<comment type="catalytic activity">
    <reaction evidence="23">
        <text>a ganglioside GM1b (d18:1(4E)) + CMP-N-acetyl-beta-neuraminate = a ganglioside GD1alpha (d18:1(4E)) + CMP + H(+)</text>
        <dbReference type="Rhea" id="RHEA:41968"/>
        <dbReference type="ChEBI" id="CHEBI:15378"/>
        <dbReference type="ChEBI" id="CHEBI:57812"/>
        <dbReference type="ChEBI" id="CHEBI:60377"/>
        <dbReference type="ChEBI" id="CHEBI:78568"/>
        <dbReference type="ChEBI" id="CHEBI:78569"/>
    </reaction>
    <physiologicalReaction direction="left-to-right" evidence="23">
        <dbReference type="Rhea" id="RHEA:41969"/>
    </physiologicalReaction>
</comment>
<proteinExistence type="inferred from homology"/>
<evidence type="ECO:0000256" key="25">
    <source>
        <dbReference type="ARBA" id="ARBA00053014"/>
    </source>
</evidence>
<evidence type="ECO:0000256" key="7">
    <source>
        <dbReference type="ARBA" id="ARBA00022490"/>
    </source>
</evidence>
<evidence type="ECO:0000256" key="30">
    <source>
        <dbReference type="SAM" id="MobiDB-lite"/>
    </source>
</evidence>
<name>A0AA41NFN1_SCICA</name>
<evidence type="ECO:0000256" key="1">
    <source>
        <dbReference type="ARBA" id="ARBA00004141"/>
    </source>
</evidence>
<dbReference type="InterPro" id="IPR019448">
    <property type="entry name" value="NT-C2"/>
</dbReference>
<feature type="domain" description="PIPK" evidence="32">
    <location>
        <begin position="528"/>
        <end position="885"/>
    </location>
</feature>
<feature type="transmembrane region" description="Helical" evidence="31">
    <location>
        <begin position="449"/>
        <end position="475"/>
    </location>
</feature>
<dbReference type="GO" id="GO:0005524">
    <property type="term" value="F:ATP binding"/>
    <property type="evidence" value="ECO:0007669"/>
    <property type="project" value="UniProtKB-UniRule"/>
</dbReference>
<dbReference type="CDD" id="cd17304">
    <property type="entry name" value="PIPKc_PIP5KL1"/>
    <property type="match status" value="1"/>
</dbReference>
<organism evidence="34 35">
    <name type="scientific">Sciurus carolinensis</name>
    <name type="common">Eastern gray squirrel</name>
    <dbReference type="NCBI Taxonomy" id="30640"/>
    <lineage>
        <taxon>Eukaryota</taxon>
        <taxon>Metazoa</taxon>
        <taxon>Chordata</taxon>
        <taxon>Craniata</taxon>
        <taxon>Vertebrata</taxon>
        <taxon>Euteleostomi</taxon>
        <taxon>Mammalia</taxon>
        <taxon>Eutheria</taxon>
        <taxon>Euarchontoglires</taxon>
        <taxon>Glires</taxon>
        <taxon>Rodentia</taxon>
        <taxon>Sciuromorpha</taxon>
        <taxon>Sciuridae</taxon>
        <taxon>Sciurinae</taxon>
        <taxon>Sciurini</taxon>
        <taxon>Sciurus</taxon>
    </lineage>
</organism>
<evidence type="ECO:0000256" key="24">
    <source>
        <dbReference type="ARBA" id="ARBA00050681"/>
    </source>
</evidence>
<evidence type="ECO:0000259" key="33">
    <source>
        <dbReference type="PROSITE" id="PS51840"/>
    </source>
</evidence>
<dbReference type="EMBL" id="JAATJV010432500">
    <property type="protein sequence ID" value="MBZ3889552.1"/>
    <property type="molecule type" value="Genomic_DNA"/>
</dbReference>
<keyword evidence="21" id="KW-0325">Glycoprotein</keyword>
<gene>
    <name evidence="34" type="ORF">SUZIE_203525</name>
</gene>
<dbReference type="GO" id="GO:0180047">
    <property type="term" value="P:dolichol phosphate mannose biosynthetic process"/>
    <property type="evidence" value="ECO:0007669"/>
    <property type="project" value="InterPro"/>
</dbReference>
<evidence type="ECO:0000259" key="32">
    <source>
        <dbReference type="PROSITE" id="PS51455"/>
    </source>
</evidence>
<keyword evidence="35" id="KW-1185">Reference proteome</keyword>
<dbReference type="EC" id="2.4.3.7" evidence="26"/>
<dbReference type="Pfam" id="PF01504">
    <property type="entry name" value="PIP5K"/>
    <property type="match status" value="1"/>
</dbReference>
<feature type="compositionally biased region" description="Basic and acidic residues" evidence="30">
    <location>
        <begin position="281"/>
        <end position="293"/>
    </location>
</feature>
<dbReference type="FunFam" id="3.30.800.10:FF:000011">
    <property type="entry name" value="Phosphatidylinositol 4-phosphate 5-kinase-like protein 1"/>
    <property type="match status" value="1"/>
</dbReference>
<protein>
    <recommendedName>
        <fullName evidence="27">Phosphatidylinositol 4-phosphate 5-kinase-like protein 1</fullName>
        <ecNumber evidence="26">2.4.3.7</ecNumber>
    </recommendedName>
</protein>
<evidence type="ECO:0000256" key="22">
    <source>
        <dbReference type="ARBA" id="ARBA00034780"/>
    </source>
</evidence>
<dbReference type="InterPro" id="IPR027484">
    <property type="entry name" value="PInositol-4-P-5-kinase_N"/>
</dbReference>
<evidence type="ECO:0000256" key="4">
    <source>
        <dbReference type="ARBA" id="ARBA00004922"/>
    </source>
</evidence>
<evidence type="ECO:0000256" key="27">
    <source>
        <dbReference type="ARBA" id="ARBA00070223"/>
    </source>
</evidence>
<evidence type="ECO:0000256" key="13">
    <source>
        <dbReference type="ARBA" id="ARBA00022840"/>
    </source>
</evidence>
<comment type="pathway">
    <text evidence="5">Glycolipid biosynthesis.</text>
</comment>
<evidence type="ECO:0000256" key="12">
    <source>
        <dbReference type="ARBA" id="ARBA00022777"/>
    </source>
</evidence>
<comment type="catalytic activity">
    <reaction evidence="25">
        <text>3-O-[alpha-Neu5Ac-(2-&gt;3)-beta-D-Gal-(1-&gt;3)-alpha-D-GalNAc]-L-Ser-[protein] + CMP-N-acetyl-beta-neuraminate = a 3-O-{alpha-Neu5Ac-(2-&gt;3)-beta-D-Gal-(1-&gt;3)-[alpha-Neu5Ac-(2-&gt;6)]-alpha-D-GalNAc}-L-seryl-[protein] + CMP + H(+)</text>
        <dbReference type="Rhea" id="RHEA:65280"/>
        <dbReference type="Rhea" id="RHEA-COMP:16760"/>
        <dbReference type="Rhea" id="RHEA-COMP:16761"/>
        <dbReference type="ChEBI" id="CHEBI:15378"/>
        <dbReference type="ChEBI" id="CHEBI:57812"/>
        <dbReference type="ChEBI" id="CHEBI:60377"/>
        <dbReference type="ChEBI" id="CHEBI:156395"/>
        <dbReference type="ChEBI" id="CHEBI:156397"/>
    </reaction>
    <physiologicalReaction direction="left-to-right" evidence="25">
        <dbReference type="Rhea" id="RHEA:65281"/>
    </physiologicalReaction>
</comment>
<dbReference type="GO" id="GO:0030234">
    <property type="term" value="F:enzyme regulator activity"/>
    <property type="evidence" value="ECO:0007669"/>
    <property type="project" value="InterPro"/>
</dbReference>
<keyword evidence="17" id="KW-0333">Golgi apparatus</keyword>
<comment type="similarity">
    <text evidence="22">Belongs to the EEIG family.</text>
</comment>
<evidence type="ECO:0000256" key="9">
    <source>
        <dbReference type="ARBA" id="ARBA00022679"/>
    </source>
</evidence>
<keyword evidence="12 29" id="KW-0418">Kinase</keyword>
<dbReference type="Gene3D" id="3.30.810.10">
    <property type="entry name" value="2-Layer Sandwich"/>
    <property type="match status" value="1"/>
</dbReference>
<comment type="catalytic activity">
    <reaction evidence="28">
        <text>an alpha-Neu5Ac-(2-&gt;3)-beta-D-Gal-(1-&gt;3)-D-GlcNAc derivative + CMP-N-acetyl-beta-neuraminate = an alpha-Neu5Ac-(2-&gt;3)-beta-D-Gal-(1-&gt;3)-[alpha-Neu5Ac-(2-&gt;6)]-D-GlcNAc derivative + CMP + H(+)</text>
        <dbReference type="Rhea" id="RHEA:53896"/>
        <dbReference type="ChEBI" id="CHEBI:15378"/>
        <dbReference type="ChEBI" id="CHEBI:57812"/>
        <dbReference type="ChEBI" id="CHEBI:60377"/>
        <dbReference type="ChEBI" id="CHEBI:146021"/>
        <dbReference type="ChEBI" id="CHEBI:149714"/>
        <dbReference type="EC" id="2.4.3.7"/>
    </reaction>
    <physiologicalReaction direction="left-to-right" evidence="28">
        <dbReference type="Rhea" id="RHEA:53897"/>
    </physiologicalReaction>
</comment>
<comment type="subcellular location">
    <subcellularLocation>
        <location evidence="3">Cytoplasm</location>
    </subcellularLocation>
    <subcellularLocation>
        <location evidence="2">Golgi apparatus membrane</location>
        <topology evidence="2">Single-pass type II membrane protein</topology>
    </subcellularLocation>
    <subcellularLocation>
        <location evidence="1">Membrane</location>
        <topology evidence="1">Multi-pass membrane protein</topology>
    </subcellularLocation>
</comment>
<evidence type="ECO:0000256" key="3">
    <source>
        <dbReference type="ARBA" id="ARBA00004496"/>
    </source>
</evidence>
<dbReference type="PROSITE" id="PS51455">
    <property type="entry name" value="PIPK"/>
    <property type="match status" value="1"/>
</dbReference>
<feature type="domain" description="C2 NT-type" evidence="33">
    <location>
        <begin position="2"/>
        <end position="145"/>
    </location>
</feature>
<keyword evidence="7" id="KW-0963">Cytoplasm</keyword>
<keyword evidence="14" id="KW-0735">Signal-anchor</keyword>
<keyword evidence="20" id="KW-1015">Disulfide bond</keyword>
<feature type="region of interest" description="Disordered" evidence="30">
    <location>
        <begin position="408"/>
        <end position="428"/>
    </location>
</feature>
<dbReference type="InterPro" id="IPR038578">
    <property type="entry name" value="GT29-like_sf"/>
</dbReference>
<dbReference type="InterPro" id="IPR039931">
    <property type="entry name" value="EEIG1/2-like"/>
</dbReference>
<comment type="catalytic activity">
    <reaction evidence="24">
        <text>3-O-[alpha-Neu5Ac-(2-&gt;3)-beta-D-Gal-(1-&gt;3)-alpha-D-GalNAc]-L-Thr-[protein] + CMP-N-acetyl-beta-neuraminate = a 3-O-{alpha-Neu5Ac-(2-&gt;3)-beta-D-Gal-(1-&gt;3)-[alpha-Neu5Ac-(2-&gt;6)]-alpha-D-GalNAc}-L-threonyl-[protein] + CMP + H(+)</text>
        <dbReference type="Rhea" id="RHEA:65284"/>
        <dbReference type="Rhea" id="RHEA-COMP:16762"/>
        <dbReference type="Rhea" id="RHEA-COMP:16763"/>
        <dbReference type="ChEBI" id="CHEBI:15378"/>
        <dbReference type="ChEBI" id="CHEBI:57812"/>
        <dbReference type="ChEBI" id="CHEBI:60377"/>
        <dbReference type="ChEBI" id="CHEBI:156396"/>
        <dbReference type="ChEBI" id="CHEBI:156398"/>
    </reaction>
    <physiologicalReaction direction="left-to-right" evidence="24">
        <dbReference type="Rhea" id="RHEA:65285"/>
    </physiologicalReaction>
</comment>
<dbReference type="InterPro" id="IPR027483">
    <property type="entry name" value="PInositol-4-P-4/5-kinase_C_sf"/>
</dbReference>
<evidence type="ECO:0000256" key="10">
    <source>
        <dbReference type="ARBA" id="ARBA00022692"/>
    </source>
</evidence>
<comment type="caution">
    <text evidence="34">The sequence shown here is derived from an EMBL/GenBank/DDBJ whole genome shotgun (WGS) entry which is preliminary data.</text>
</comment>
<dbReference type="GO" id="GO:0052742">
    <property type="term" value="F:phosphatidylinositol kinase activity"/>
    <property type="evidence" value="ECO:0007669"/>
    <property type="project" value="InterPro"/>
</dbReference>
<keyword evidence="18" id="KW-0443">Lipid metabolism</keyword>
<evidence type="ECO:0000256" key="28">
    <source>
        <dbReference type="ARBA" id="ARBA00093215"/>
    </source>
</evidence>
<dbReference type="Pfam" id="PF10358">
    <property type="entry name" value="NT-C2"/>
    <property type="match status" value="1"/>
</dbReference>
<keyword evidence="15" id="KW-0730">Sialic acid</keyword>
<dbReference type="InterPro" id="IPR001675">
    <property type="entry name" value="Glyco_trans_29"/>
</dbReference>
<dbReference type="PROSITE" id="PS51840">
    <property type="entry name" value="C2_NT"/>
    <property type="match status" value="1"/>
</dbReference>
<feature type="region of interest" description="Disordered" evidence="30">
    <location>
        <begin position="895"/>
        <end position="940"/>
    </location>
</feature>
<keyword evidence="13 29" id="KW-0067">ATP-binding</keyword>
<keyword evidence="11 29" id="KW-0547">Nucleotide-binding</keyword>
<comment type="pathway">
    <text evidence="4">Protein modification; protein glycosylation.</text>
</comment>
<evidence type="ECO:0000256" key="17">
    <source>
        <dbReference type="ARBA" id="ARBA00023034"/>
    </source>
</evidence>
<evidence type="ECO:0000256" key="26">
    <source>
        <dbReference type="ARBA" id="ARBA00066955"/>
    </source>
</evidence>
<keyword evidence="8" id="KW-0328">Glycosyltransferase</keyword>
<feature type="region of interest" description="Disordered" evidence="30">
    <location>
        <begin position="173"/>
        <end position="316"/>
    </location>
</feature>
<dbReference type="PANTHER" id="PTHR21456">
    <property type="entry name" value="FAMILY WITH SEQUENCE SIMILARITY 102"/>
    <property type="match status" value="1"/>
</dbReference>
<dbReference type="SUPFAM" id="SSF56104">
    <property type="entry name" value="SAICAR synthase-like"/>
    <property type="match status" value="1"/>
</dbReference>
<dbReference type="SMART" id="SM00330">
    <property type="entry name" value="PIPKc"/>
    <property type="match status" value="1"/>
</dbReference>
<evidence type="ECO:0000256" key="21">
    <source>
        <dbReference type="ARBA" id="ARBA00023180"/>
    </source>
</evidence>
<sequence length="1254" mass="139581">MAFLMKKKKFKFQTTFTLEELTAVPFVNGVLFCKVRLLDGGDFVSLSSREEVQENCVRWRKRFTFVCKMSANPATGLLDPCVFRVSVRKELKGGKAYSKLGFADLNLAEFAGSGSTVRCCLLEGYDTKNTRQDNSILKVTIGMFLLSGDPCFKTPPSTAKSISIPGQDSSLQLTCKGGGTSGGGGSGTNSLTGSRSSKARPTILGSGLPEEPDQNLSSPEEVFHSGHSRNSSYASQQSKISGYSTEHSCSSSLSDLTHRRNTSTSSSASGGLSIAVEGPEGGEREHRPPEKPPRPPRPLHLSDRSFRRKKDSVESHPTWVDDTRIDADTIVEKIMQSQDFTDGSNTEDSNLRLFVSRDGSTTLSGIQLANREIREATRFYNALPKLHFPTCKGRRRLPVTGNVGLGCATDHDSQRAPRSERERPGSGTGCGWLRRWQSLGEMATGTDQVVGLGLVAVSLIIFTYYTAWVILLPFIDSEHVIHKFFLPRAYAVAIPLAAGLLLLLCVETGRRAATSSSNRRGLLWRLRDKQSRLGLFEISPGHELHGLTCMMQAGLWAATQVSIDHPLMGLPSQEDFSEVLTQVHEGFELGTLAGPAFARLRRSLGLAEEDYQAALGPGGPYLQFLSTSKSKASFFLSHDQRFFLKTQRRREVRVLLAHLPRYVQHLQRHPHSLLARLLGVHSLRVAQGKKKYFIIMQSVFYPAGRICERYDIKGCEVSRWVEPAPAGSPLVLVLKDLNFQGKTINLGPQRSWLLRQMELDTAFLRELNVLDYSLLMALQCLHEDERGQGSCLILRMARSVQGAQSPEEPEAQNRRLLPDAPNALHILDGPEQRYFLGLVDLATVYGLRKRLEHLWKTLRYPGRTFSTVSPARYARRLCQWVSFLCGPGPGKDRRICGSTKETEAETQIPTPGQTPRPNPGAVRTATHAPPTPRSRPALETTASRLLTASDSMKARDRLLLIILCSLVFSAVYVLLCCWACLPLCLMTCLEDHHPLMSPRPTVPGPLHFSGYSSVPDGKPLIREPCHSCAVVSSSGQMLGSGLGAQIDGAECVLRMNQAPTVGFEADVGRRSTLRVISHTSVPLLLRNYSHYFQQARDTLYVVWGQGKHMDRALGGRTYRTLLQLTRMYPGLQVYTFTERMMAYCDQIFQDETGKNRRQSGSFLSTGWFTMILALELCEEIVVYGMVSDSYCREKSHPSVPYHYFEKGRLDECQMYLAHERAPRSAHRFITEKAVFSRWAKKRPIVFAHPSWQPQ</sequence>
<dbReference type="Gene3D" id="3.30.800.10">
    <property type="entry name" value="Phosphatidylinositol Phosphate Kinase II Beta"/>
    <property type="match status" value="1"/>
</dbReference>
<evidence type="ECO:0000256" key="11">
    <source>
        <dbReference type="ARBA" id="ARBA00022741"/>
    </source>
</evidence>
<dbReference type="AlphaFoldDB" id="A0AA41NFN1"/>
<evidence type="ECO:0000256" key="20">
    <source>
        <dbReference type="ARBA" id="ARBA00023157"/>
    </source>
</evidence>
<evidence type="ECO:0000256" key="16">
    <source>
        <dbReference type="ARBA" id="ARBA00022989"/>
    </source>
</evidence>
<dbReference type="GO" id="GO:0046488">
    <property type="term" value="P:phosphatidylinositol metabolic process"/>
    <property type="evidence" value="ECO:0007669"/>
    <property type="project" value="UniProtKB-UniRule"/>
</dbReference>
<reference evidence="34" key="1">
    <citation type="submission" date="2020-03" db="EMBL/GenBank/DDBJ databases">
        <title>Studies in the Genomics of Life Span.</title>
        <authorList>
            <person name="Glass D."/>
        </authorList>
    </citation>
    <scope>NUCLEOTIDE SEQUENCE</scope>
    <source>
        <strain evidence="34">SUZIE</strain>
        <tissue evidence="34">Muscle</tissue>
    </source>
</reference>
<accession>A0AA41NFN1</accession>
<evidence type="ECO:0000256" key="2">
    <source>
        <dbReference type="ARBA" id="ARBA00004323"/>
    </source>
</evidence>
<evidence type="ECO:0000256" key="31">
    <source>
        <dbReference type="SAM" id="Phobius"/>
    </source>
</evidence>
<evidence type="ECO:0000256" key="18">
    <source>
        <dbReference type="ARBA" id="ARBA00023098"/>
    </source>
</evidence>
<evidence type="ECO:0000256" key="19">
    <source>
        <dbReference type="ARBA" id="ARBA00023136"/>
    </source>
</evidence>
<dbReference type="PANTHER" id="PTHR21456:SF2">
    <property type="entry name" value="EARLY ESTROGEN-INDUCED GENE 1 PROTEIN"/>
    <property type="match status" value="1"/>
</dbReference>
<keyword evidence="9 29" id="KW-0808">Transferase</keyword>
<evidence type="ECO:0000256" key="6">
    <source>
        <dbReference type="ARBA" id="ARBA00006003"/>
    </source>
</evidence>
<evidence type="ECO:0000313" key="34">
    <source>
        <dbReference type="EMBL" id="MBZ3889552.1"/>
    </source>
</evidence>
<feature type="compositionally biased region" description="Basic and acidic residues" evidence="30">
    <location>
        <begin position="300"/>
        <end position="316"/>
    </location>
</feature>
<dbReference type="InterPro" id="IPR009914">
    <property type="entry name" value="DPM2"/>
</dbReference>
<evidence type="ECO:0000256" key="29">
    <source>
        <dbReference type="PROSITE-ProRule" id="PRU00781"/>
    </source>
</evidence>
<dbReference type="GO" id="GO:0000139">
    <property type="term" value="C:Golgi membrane"/>
    <property type="evidence" value="ECO:0007669"/>
    <property type="project" value="UniProtKB-SubCell"/>
</dbReference>
<evidence type="ECO:0000256" key="23">
    <source>
        <dbReference type="ARBA" id="ARBA00043744"/>
    </source>
</evidence>
<dbReference type="Pfam" id="PF00777">
    <property type="entry name" value="Glyco_transf_29"/>
    <property type="match status" value="1"/>
</dbReference>
<dbReference type="CDD" id="cd23977">
    <property type="entry name" value="GT29_ST6GALNAC4"/>
    <property type="match status" value="1"/>
</dbReference>
<dbReference type="Proteomes" id="UP001166674">
    <property type="component" value="Unassembled WGS sequence"/>
</dbReference>
<evidence type="ECO:0000256" key="5">
    <source>
        <dbReference type="ARBA" id="ARBA00004934"/>
    </source>
</evidence>
<comment type="similarity">
    <text evidence="6">Belongs to the glycosyltransferase 29 family.</text>
</comment>
<dbReference type="FunFam" id="3.30.810.10:FF:000006">
    <property type="entry name" value="Phosphatidylinositol 4-phosphate 5-kinase-like protein 1"/>
    <property type="match status" value="1"/>
</dbReference>
<keyword evidence="16 31" id="KW-1133">Transmembrane helix</keyword>
<feature type="compositionally biased region" description="Basic and acidic residues" evidence="30">
    <location>
        <begin position="409"/>
        <end position="424"/>
    </location>
</feature>
<evidence type="ECO:0000256" key="15">
    <source>
        <dbReference type="ARBA" id="ARBA00022981"/>
    </source>
</evidence>
<feature type="compositionally biased region" description="Polar residues" evidence="30">
    <location>
        <begin position="228"/>
        <end position="255"/>
    </location>
</feature>
<dbReference type="Gene3D" id="3.90.1480.20">
    <property type="entry name" value="Glycosyl transferase family 29"/>
    <property type="match status" value="1"/>
</dbReference>
<dbReference type="GO" id="GO:0047290">
    <property type="term" value="F:alpha-N-acetylneuraminyl-2,3-beta-galactosyl-1,3-N-acetyl-galactosaminide 6-alpha-sialyltransferase activity"/>
    <property type="evidence" value="ECO:0007669"/>
    <property type="project" value="UniProtKB-EC"/>
</dbReference>
<evidence type="ECO:0000313" key="35">
    <source>
        <dbReference type="Proteomes" id="UP001166674"/>
    </source>
</evidence>
<keyword evidence="10 31" id="KW-0812">Transmembrane</keyword>
<feature type="transmembrane region" description="Helical" evidence="31">
    <location>
        <begin position="958"/>
        <end position="981"/>
    </location>
</feature>
<feature type="compositionally biased region" description="Gly residues" evidence="30">
    <location>
        <begin position="176"/>
        <end position="187"/>
    </location>
</feature>
<dbReference type="Pfam" id="PF07297">
    <property type="entry name" value="DPM2"/>
    <property type="match status" value="1"/>
</dbReference>
<keyword evidence="19 31" id="KW-0472">Membrane</keyword>
<evidence type="ECO:0000256" key="8">
    <source>
        <dbReference type="ARBA" id="ARBA00022676"/>
    </source>
</evidence>
<dbReference type="InterPro" id="IPR002498">
    <property type="entry name" value="PInositol-4-P-4/5-kinase_core"/>
</dbReference>
<feature type="transmembrane region" description="Helical" evidence="31">
    <location>
        <begin position="487"/>
        <end position="506"/>
    </location>
</feature>
<feature type="compositionally biased region" description="Low complexity" evidence="30">
    <location>
        <begin position="262"/>
        <end position="273"/>
    </location>
</feature>
<dbReference type="FunFam" id="3.90.1480.20:FF:000008">
    <property type="entry name" value="ST6 N-acetylgalactosaminide alpha-2,6-sialyltransferase 3"/>
    <property type="match status" value="1"/>
</dbReference>
<evidence type="ECO:0000256" key="14">
    <source>
        <dbReference type="ARBA" id="ARBA00022968"/>
    </source>
</evidence>
<dbReference type="GO" id="GO:0005789">
    <property type="term" value="C:endoplasmic reticulum membrane"/>
    <property type="evidence" value="ECO:0007669"/>
    <property type="project" value="InterPro"/>
</dbReference>